<evidence type="ECO:0000256" key="9">
    <source>
        <dbReference type="HAMAP-Rule" id="MF_01200"/>
    </source>
</evidence>
<evidence type="ECO:0000256" key="11">
    <source>
        <dbReference type="PIRSR" id="PIRSR614732-2"/>
    </source>
</evidence>
<dbReference type="CDD" id="cd04725">
    <property type="entry name" value="OMP_decarboxylase_like"/>
    <property type="match status" value="1"/>
</dbReference>
<evidence type="ECO:0000256" key="5">
    <source>
        <dbReference type="ARBA" id="ARBA00022975"/>
    </source>
</evidence>
<feature type="binding site" evidence="9 11">
    <location>
        <position position="32"/>
    </location>
    <ligand>
        <name>substrate</name>
    </ligand>
</feature>
<feature type="domain" description="Orotidine 5'-phosphate decarboxylase" evidence="13">
    <location>
        <begin position="4"/>
        <end position="221"/>
    </location>
</feature>
<dbReference type="InterPro" id="IPR018089">
    <property type="entry name" value="OMPdecase_AS"/>
</dbReference>
<evidence type="ECO:0000313" key="15">
    <source>
        <dbReference type="Proteomes" id="UP000219036"/>
    </source>
</evidence>
<evidence type="ECO:0000256" key="4">
    <source>
        <dbReference type="ARBA" id="ARBA00022793"/>
    </source>
</evidence>
<evidence type="ECO:0000256" key="6">
    <source>
        <dbReference type="ARBA" id="ARBA00023239"/>
    </source>
</evidence>
<comment type="subunit">
    <text evidence="3 9">Homodimer.</text>
</comment>
<keyword evidence="15" id="KW-1185">Reference proteome</keyword>
<dbReference type="HAMAP" id="MF_01200_B">
    <property type="entry name" value="OMPdecase_type1_B"/>
    <property type="match status" value="1"/>
</dbReference>
<dbReference type="NCBIfam" id="NF001273">
    <property type="entry name" value="PRK00230.1"/>
    <property type="match status" value="1"/>
</dbReference>
<dbReference type="EC" id="4.1.1.23" evidence="9"/>
<feature type="active site" description="For OMPdecase activity" evidence="10">
    <location>
        <position position="64"/>
    </location>
</feature>
<dbReference type="EMBL" id="OBEI01000003">
    <property type="protein sequence ID" value="SNZ07954.1"/>
    <property type="molecule type" value="Genomic_DNA"/>
</dbReference>
<protein>
    <recommendedName>
        <fullName evidence="9">Orotidine 5'-phosphate decarboxylase</fullName>
        <ecNumber evidence="9">4.1.1.23</ecNumber>
    </recommendedName>
    <alternativeName>
        <fullName evidence="9">OMP decarboxylase</fullName>
        <shortName evidence="9">OMPDCase</shortName>
        <shortName evidence="9">OMPdecase</shortName>
    </alternativeName>
</protein>
<evidence type="ECO:0000256" key="7">
    <source>
        <dbReference type="ARBA" id="ARBA00049157"/>
    </source>
</evidence>
<dbReference type="NCBIfam" id="TIGR01740">
    <property type="entry name" value="pyrF"/>
    <property type="match status" value="1"/>
</dbReference>
<keyword evidence="4 9" id="KW-0210">Decarboxylase</keyword>
<dbReference type="PANTHER" id="PTHR32119">
    <property type="entry name" value="OROTIDINE 5'-PHOSPHATE DECARBOXYLASE"/>
    <property type="match status" value="1"/>
</dbReference>
<evidence type="ECO:0000256" key="2">
    <source>
        <dbReference type="ARBA" id="ARBA00004861"/>
    </source>
</evidence>
<dbReference type="GO" id="GO:0004590">
    <property type="term" value="F:orotidine-5'-phosphate decarboxylase activity"/>
    <property type="evidence" value="ECO:0007669"/>
    <property type="project" value="UniProtKB-UniRule"/>
</dbReference>
<dbReference type="InterPro" id="IPR013785">
    <property type="entry name" value="Aldolase_TIM"/>
</dbReference>
<dbReference type="InterPro" id="IPR014732">
    <property type="entry name" value="OMPdecase"/>
</dbReference>
<dbReference type="PROSITE" id="PS00156">
    <property type="entry name" value="OMPDECASE"/>
    <property type="match status" value="1"/>
</dbReference>
<comment type="catalytic activity">
    <reaction evidence="7 9 12">
        <text>orotidine 5'-phosphate + H(+) = UMP + CO2</text>
        <dbReference type="Rhea" id="RHEA:11596"/>
        <dbReference type="ChEBI" id="CHEBI:15378"/>
        <dbReference type="ChEBI" id="CHEBI:16526"/>
        <dbReference type="ChEBI" id="CHEBI:57538"/>
        <dbReference type="ChEBI" id="CHEBI:57865"/>
        <dbReference type="EC" id="4.1.1.23"/>
    </reaction>
</comment>
<comment type="function">
    <text evidence="1 9">Catalyzes the decarboxylation of orotidine 5'-monophosphate (OMP) to uridine 5'-monophosphate (UMP).</text>
</comment>
<accession>A0A285NEL6</accession>
<feature type="binding site" evidence="9 11">
    <location>
        <position position="205"/>
    </location>
    <ligand>
        <name>substrate</name>
    </ligand>
</feature>
<dbReference type="InterPro" id="IPR011060">
    <property type="entry name" value="RibuloseP-bd_barrel"/>
</dbReference>
<dbReference type="Proteomes" id="UP000219036">
    <property type="component" value="Unassembled WGS sequence"/>
</dbReference>
<dbReference type="SMART" id="SM00934">
    <property type="entry name" value="OMPdecase"/>
    <property type="match status" value="1"/>
</dbReference>
<feature type="active site" description="Proton donor" evidence="9">
    <location>
        <position position="61"/>
    </location>
</feature>
<dbReference type="GO" id="GO:0005829">
    <property type="term" value="C:cytosol"/>
    <property type="evidence" value="ECO:0007669"/>
    <property type="project" value="TreeGrafter"/>
</dbReference>
<keyword evidence="5 9" id="KW-0665">Pyrimidine biosynthesis</keyword>
<feature type="binding site" evidence="9 11">
    <location>
        <position position="177"/>
    </location>
    <ligand>
        <name>substrate</name>
    </ligand>
</feature>
<feature type="binding site" evidence="9 11">
    <location>
        <position position="206"/>
    </location>
    <ligand>
        <name>substrate</name>
    </ligand>
</feature>
<dbReference type="AlphaFoldDB" id="A0A285NEL6"/>
<evidence type="ECO:0000256" key="10">
    <source>
        <dbReference type="PIRSR" id="PIRSR614732-1"/>
    </source>
</evidence>
<dbReference type="RefSeq" id="WP_245844832.1">
    <property type="nucleotide sequence ID" value="NZ_OBEI01000003.1"/>
</dbReference>
<feature type="binding site" evidence="9 11">
    <location>
        <position position="10"/>
    </location>
    <ligand>
        <name>substrate</name>
    </ligand>
</feature>
<feature type="active site" description="For OMPdecase activity" evidence="10">
    <location>
        <position position="59"/>
    </location>
</feature>
<dbReference type="GO" id="GO:0006207">
    <property type="term" value="P:'de novo' pyrimidine nucleobase biosynthetic process"/>
    <property type="evidence" value="ECO:0007669"/>
    <property type="project" value="InterPro"/>
</dbReference>
<dbReference type="Pfam" id="PF00215">
    <property type="entry name" value="OMPdecase"/>
    <property type="match status" value="1"/>
</dbReference>
<comment type="pathway">
    <text evidence="2 9 12">Pyrimidine metabolism; UMP biosynthesis via de novo pathway; UMP from orotate: step 2/2.</text>
</comment>
<evidence type="ECO:0000256" key="8">
    <source>
        <dbReference type="ARBA" id="ARBA00061012"/>
    </source>
</evidence>
<evidence type="ECO:0000256" key="1">
    <source>
        <dbReference type="ARBA" id="ARBA00002356"/>
    </source>
</evidence>
<feature type="active site" description="For OMPdecase activity" evidence="10">
    <location>
        <position position="61"/>
    </location>
</feature>
<keyword evidence="6 9" id="KW-0456">Lyase</keyword>
<sequence length="228" mass="25258">MTVKLAVALDIENTEEALSLLKDLKGEEIIIKIGYLLFIKEGTDIVKKIKDMGFDIFLDLKLHDIPNTVYNGVRSAVELGVDYLTVHTLGGIEMMEKAVEAKKGSNLKLLGVTILTSHSEDYIQYIGSRYSLNQLALKLATTAVNTGIDGIVCSPFEVKEIKEKIDKDFIAVTPGIRLEQETDDQKRVATPEFAVKEGSDILVVGRPIIKAKDKKKAVREILEKIKNA</sequence>
<reference evidence="15" key="1">
    <citation type="submission" date="2017-09" db="EMBL/GenBank/DDBJ databases">
        <authorList>
            <person name="Varghese N."/>
            <person name="Submissions S."/>
        </authorList>
    </citation>
    <scope>NUCLEOTIDE SEQUENCE [LARGE SCALE GENOMIC DNA]</scope>
    <source>
        <strain evidence="15">DSM 15103</strain>
    </source>
</reference>
<organism evidence="14 15">
    <name type="scientific">Persephonella hydrogeniphila</name>
    <dbReference type="NCBI Taxonomy" id="198703"/>
    <lineage>
        <taxon>Bacteria</taxon>
        <taxon>Pseudomonadati</taxon>
        <taxon>Aquificota</taxon>
        <taxon>Aquificia</taxon>
        <taxon>Aquificales</taxon>
        <taxon>Hydrogenothermaceae</taxon>
        <taxon>Persephonella</taxon>
    </lineage>
</organism>
<feature type="binding site" evidence="9">
    <location>
        <begin position="59"/>
        <end position="68"/>
    </location>
    <ligand>
        <name>substrate</name>
    </ligand>
</feature>
<feature type="binding site" evidence="9 11">
    <location>
        <position position="116"/>
    </location>
    <ligand>
        <name>substrate</name>
    </ligand>
</feature>
<name>A0A285NEL6_9AQUI</name>
<feature type="binding site" evidence="9 11">
    <location>
        <position position="185"/>
    </location>
    <ligand>
        <name>substrate</name>
    </ligand>
</feature>
<dbReference type="SUPFAM" id="SSF51366">
    <property type="entry name" value="Ribulose-phoshate binding barrel"/>
    <property type="match status" value="1"/>
</dbReference>
<dbReference type="UniPathway" id="UPA00070">
    <property type="reaction ID" value="UER00120"/>
</dbReference>
<dbReference type="InterPro" id="IPR001754">
    <property type="entry name" value="OMPdeCOase_dom"/>
</dbReference>
<dbReference type="GO" id="GO:0044205">
    <property type="term" value="P:'de novo' UMP biosynthetic process"/>
    <property type="evidence" value="ECO:0007669"/>
    <property type="project" value="UniProtKB-UniRule"/>
</dbReference>
<gene>
    <name evidence="9" type="primary">pyrF</name>
    <name evidence="14" type="ORF">SAMN06265182_1108</name>
</gene>
<evidence type="ECO:0000313" key="14">
    <source>
        <dbReference type="EMBL" id="SNZ07954.1"/>
    </source>
</evidence>
<evidence type="ECO:0000259" key="13">
    <source>
        <dbReference type="SMART" id="SM00934"/>
    </source>
</evidence>
<dbReference type="Gene3D" id="3.20.20.70">
    <property type="entry name" value="Aldolase class I"/>
    <property type="match status" value="1"/>
</dbReference>
<proteinExistence type="inferred from homology"/>
<dbReference type="InterPro" id="IPR047596">
    <property type="entry name" value="OMPdecase_bac"/>
</dbReference>
<evidence type="ECO:0000256" key="12">
    <source>
        <dbReference type="RuleBase" id="RU000512"/>
    </source>
</evidence>
<evidence type="ECO:0000256" key="3">
    <source>
        <dbReference type="ARBA" id="ARBA00011738"/>
    </source>
</evidence>
<comment type="similarity">
    <text evidence="8 9">Belongs to the OMP decarboxylase family. Type 1 subfamily.</text>
</comment>
<dbReference type="PANTHER" id="PTHR32119:SF2">
    <property type="entry name" value="OROTIDINE 5'-PHOSPHATE DECARBOXYLASE"/>
    <property type="match status" value="1"/>
</dbReference>
<dbReference type="FunFam" id="3.20.20.70:FF:000015">
    <property type="entry name" value="Orotidine 5'-phosphate decarboxylase"/>
    <property type="match status" value="1"/>
</dbReference>